<sequence>MAKTPWTSTAVRLARAVIGSLTRGGTAGGRPAAGAPRGGGTGAREGGGRGSGSRTGTSAQGTTGGPTAAAAYPGDFTGTLRPQYSPQLDGAPDPGEIVWTWVPYEEDFSRGKDRPVLLVGRDGAWLLGLMLTSKDHSRDAADEARYGRRWIDVGSGPWDSQGRDSEVRVDRVVRVDPGAVRREGAILPETVFTKVVTAARR</sequence>
<dbReference type="Proteomes" id="UP001304340">
    <property type="component" value="Chromosome"/>
</dbReference>
<dbReference type="RefSeq" id="WP_319160084.1">
    <property type="nucleotide sequence ID" value="NZ_CP138359.1"/>
</dbReference>
<dbReference type="SUPFAM" id="SSF50118">
    <property type="entry name" value="Cell growth inhibitor/plasmid maintenance toxic component"/>
    <property type="match status" value="1"/>
</dbReference>
<evidence type="ECO:0000313" key="3">
    <source>
        <dbReference type="Proteomes" id="UP001304340"/>
    </source>
</evidence>
<dbReference type="EMBL" id="CP138359">
    <property type="protein sequence ID" value="WPF83614.1"/>
    <property type="molecule type" value="Genomic_DNA"/>
</dbReference>
<keyword evidence="3" id="KW-1185">Reference proteome</keyword>
<accession>A0AAF1C420</accession>
<proteinExistence type="predicted"/>
<dbReference type="GO" id="GO:0003677">
    <property type="term" value="F:DNA binding"/>
    <property type="evidence" value="ECO:0007669"/>
    <property type="project" value="InterPro"/>
</dbReference>
<feature type="region of interest" description="Disordered" evidence="1">
    <location>
        <begin position="22"/>
        <end position="92"/>
    </location>
</feature>
<dbReference type="AlphaFoldDB" id="A0AAF1C420"/>
<organism evidence="2 3">
    <name type="scientific">Sanguibacter biliveldensis</name>
    <dbReference type="NCBI Taxonomy" id="3030830"/>
    <lineage>
        <taxon>Bacteria</taxon>
        <taxon>Bacillati</taxon>
        <taxon>Actinomycetota</taxon>
        <taxon>Actinomycetes</taxon>
        <taxon>Micrococcales</taxon>
        <taxon>Sanguibacteraceae</taxon>
        <taxon>Sanguibacter</taxon>
    </lineage>
</organism>
<gene>
    <name evidence="2" type="ORF">SANBI_001302</name>
</gene>
<dbReference type="InterPro" id="IPR003477">
    <property type="entry name" value="PemK-like"/>
</dbReference>
<reference evidence="3" key="1">
    <citation type="submission" date="2023-11" db="EMBL/GenBank/DDBJ databases">
        <authorList>
            <person name="Helweg L.P."/>
            <person name="Kiel A."/>
            <person name="Hitz F."/>
            <person name="Ruckert-Reed C."/>
            <person name="Busche T."/>
            <person name="Kaltschmidt B."/>
            <person name="Kaltschmidt C."/>
        </authorList>
    </citation>
    <scope>NUCLEOTIDE SEQUENCE [LARGE SCALE GENOMIC DNA]</scope>
    <source>
        <strain evidence="3">4.1</strain>
    </source>
</reference>
<feature type="compositionally biased region" description="Gly residues" evidence="1">
    <location>
        <begin position="36"/>
        <end position="53"/>
    </location>
</feature>
<dbReference type="Pfam" id="PF02452">
    <property type="entry name" value="PemK_toxin"/>
    <property type="match status" value="1"/>
</dbReference>
<name>A0AAF1C420_9MICO</name>
<dbReference type="KEGG" id="sbil:SANBI_001302"/>
<evidence type="ECO:0000256" key="1">
    <source>
        <dbReference type="SAM" id="MobiDB-lite"/>
    </source>
</evidence>
<feature type="compositionally biased region" description="Low complexity" evidence="1">
    <location>
        <begin position="54"/>
        <end position="71"/>
    </location>
</feature>
<protein>
    <submittedName>
        <fullName evidence="2">Type II toxin-antitoxin system PemK/MazF family toxin</fullName>
    </submittedName>
</protein>
<evidence type="ECO:0000313" key="2">
    <source>
        <dbReference type="EMBL" id="WPF83614.1"/>
    </source>
</evidence>